<dbReference type="Pfam" id="PF08759">
    <property type="entry name" value="GT-D"/>
    <property type="match status" value="1"/>
</dbReference>
<evidence type="ECO:0000313" key="2">
    <source>
        <dbReference type="EMBL" id="MBF0970494.1"/>
    </source>
</evidence>
<protein>
    <submittedName>
        <fullName evidence="2">DUF1792 domain-containing protein</fullName>
    </submittedName>
</protein>
<dbReference type="EMBL" id="JABZGR010000014">
    <property type="protein sequence ID" value="MBF0970494.1"/>
    <property type="molecule type" value="Genomic_DNA"/>
</dbReference>
<name>A0A929RXS0_9BACT</name>
<proteinExistence type="predicted"/>
<dbReference type="InterPro" id="IPR014869">
    <property type="entry name" value="GT-D"/>
</dbReference>
<dbReference type="AlphaFoldDB" id="A0A929RXS0"/>
<dbReference type="RefSeq" id="WP_303763960.1">
    <property type="nucleotide sequence ID" value="NZ_JABZGR010000014.1"/>
</dbReference>
<dbReference type="Proteomes" id="UP000704068">
    <property type="component" value="Unassembled WGS sequence"/>
</dbReference>
<evidence type="ECO:0000313" key="3">
    <source>
        <dbReference type="Proteomes" id="UP000704068"/>
    </source>
</evidence>
<sequence>MNIFQILRSLKWQLIEKPFGALVLLLWKEPKVYDLFDSLDELLSSNKSLCRLGNGEFDVIWGGRIGFQGPNKKLGDRLREIVRSKQDNIMIAINDYSYDEKKSKTARYKRPREKAFAYVWRHQHALKFARLLESNRSYYEANVSRPYTMYEGIDHGDYFARLKKLWADRDVYIVEGVKTRLGVGNDLFDNCKSLHRIIGPAENAFDKYDVILERIVSIVPKTALLIMAMGPTATILAYDLSQLGYRAIDIGHVDIEYEYFLRKAQDKIKIPGKYVNEVSGGAQVDETITDRAYSESIVCRID</sequence>
<comment type="caution">
    <text evidence="2">The sequence shown here is derived from an EMBL/GenBank/DDBJ whole genome shotgun (WGS) entry which is preliminary data.</text>
</comment>
<feature type="domain" description="Glycosyltransferase GT-D fold" evidence="1">
    <location>
        <begin position="49"/>
        <end position="278"/>
    </location>
</feature>
<organism evidence="2 3">
    <name type="scientific">Alloprevotella tannerae</name>
    <dbReference type="NCBI Taxonomy" id="76122"/>
    <lineage>
        <taxon>Bacteria</taxon>
        <taxon>Pseudomonadati</taxon>
        <taxon>Bacteroidota</taxon>
        <taxon>Bacteroidia</taxon>
        <taxon>Bacteroidales</taxon>
        <taxon>Prevotellaceae</taxon>
        <taxon>Alloprevotella</taxon>
    </lineage>
</organism>
<evidence type="ECO:0000259" key="1">
    <source>
        <dbReference type="Pfam" id="PF08759"/>
    </source>
</evidence>
<accession>A0A929RXS0</accession>
<gene>
    <name evidence="2" type="ORF">HXK21_05580</name>
</gene>
<reference evidence="2" key="1">
    <citation type="submission" date="2020-04" db="EMBL/GenBank/DDBJ databases">
        <title>Deep metagenomics examines the oral microbiome during advanced dental caries in children, revealing novel taxa and co-occurrences with host molecules.</title>
        <authorList>
            <person name="Baker J.L."/>
            <person name="Morton J.T."/>
            <person name="Dinis M."/>
            <person name="Alvarez R."/>
            <person name="Tran N.C."/>
            <person name="Knight R."/>
            <person name="Edlund A."/>
        </authorList>
    </citation>
    <scope>NUCLEOTIDE SEQUENCE</scope>
    <source>
        <strain evidence="2">JCVI_34_bin.1</strain>
    </source>
</reference>